<protein>
    <submittedName>
        <fullName evidence="1">Uncharacterized protein</fullName>
    </submittedName>
</protein>
<dbReference type="EMBL" id="JACTNZ010000010">
    <property type="protein sequence ID" value="KAG5528240.1"/>
    <property type="molecule type" value="Genomic_DNA"/>
</dbReference>
<evidence type="ECO:0000313" key="2">
    <source>
        <dbReference type="Proteomes" id="UP000823749"/>
    </source>
</evidence>
<name>A0AAV6INF6_9ERIC</name>
<reference evidence="1" key="1">
    <citation type="submission" date="2020-08" db="EMBL/GenBank/DDBJ databases">
        <title>Plant Genome Project.</title>
        <authorList>
            <person name="Zhang R.-G."/>
        </authorList>
    </citation>
    <scope>NUCLEOTIDE SEQUENCE</scope>
    <source>
        <strain evidence="1">WSP0</strain>
        <tissue evidence="1">Leaf</tissue>
    </source>
</reference>
<evidence type="ECO:0000313" key="1">
    <source>
        <dbReference type="EMBL" id="KAG5528240.1"/>
    </source>
</evidence>
<proteinExistence type="predicted"/>
<accession>A0AAV6INF6</accession>
<dbReference type="AlphaFoldDB" id="A0AAV6INF6"/>
<organism evidence="1 2">
    <name type="scientific">Rhododendron griersonianum</name>
    <dbReference type="NCBI Taxonomy" id="479676"/>
    <lineage>
        <taxon>Eukaryota</taxon>
        <taxon>Viridiplantae</taxon>
        <taxon>Streptophyta</taxon>
        <taxon>Embryophyta</taxon>
        <taxon>Tracheophyta</taxon>
        <taxon>Spermatophyta</taxon>
        <taxon>Magnoliopsida</taxon>
        <taxon>eudicotyledons</taxon>
        <taxon>Gunneridae</taxon>
        <taxon>Pentapetalae</taxon>
        <taxon>asterids</taxon>
        <taxon>Ericales</taxon>
        <taxon>Ericaceae</taxon>
        <taxon>Ericoideae</taxon>
        <taxon>Rhodoreae</taxon>
        <taxon>Rhododendron</taxon>
    </lineage>
</organism>
<keyword evidence="2" id="KW-1185">Reference proteome</keyword>
<gene>
    <name evidence="1" type="ORF">RHGRI_028985</name>
</gene>
<sequence length="75" mass="8488">MDEFEATVLDDDVDGGGAGVEVVLDQLLHGRDWPLDHFSGGDLVHHGHVQFCSRDDDVTDRHKRGWWRWAVECSS</sequence>
<comment type="caution">
    <text evidence="1">The sequence shown here is derived from an EMBL/GenBank/DDBJ whole genome shotgun (WGS) entry which is preliminary data.</text>
</comment>
<dbReference type="Proteomes" id="UP000823749">
    <property type="component" value="Chromosome 10"/>
</dbReference>